<feature type="region of interest" description="Disordered" evidence="1">
    <location>
        <begin position="1"/>
        <end position="43"/>
    </location>
</feature>
<gene>
    <name evidence="2" type="ORF">METZ01_LOCUS272868</name>
</gene>
<evidence type="ECO:0000313" key="2">
    <source>
        <dbReference type="EMBL" id="SVC20014.1"/>
    </source>
</evidence>
<proteinExistence type="predicted"/>
<reference evidence="2" key="1">
    <citation type="submission" date="2018-05" db="EMBL/GenBank/DDBJ databases">
        <authorList>
            <person name="Lanie J.A."/>
            <person name="Ng W.-L."/>
            <person name="Kazmierczak K.M."/>
            <person name="Andrzejewski T.M."/>
            <person name="Davidsen T.M."/>
            <person name="Wayne K.J."/>
            <person name="Tettelin H."/>
            <person name="Glass J.I."/>
            <person name="Rusch D."/>
            <person name="Podicherti R."/>
            <person name="Tsui H.-C.T."/>
            <person name="Winkler M.E."/>
        </authorList>
    </citation>
    <scope>NUCLEOTIDE SEQUENCE</scope>
</reference>
<dbReference type="EMBL" id="UINC01078690">
    <property type="protein sequence ID" value="SVC20014.1"/>
    <property type="molecule type" value="Genomic_DNA"/>
</dbReference>
<name>A0A382K551_9ZZZZ</name>
<organism evidence="2">
    <name type="scientific">marine metagenome</name>
    <dbReference type="NCBI Taxonomy" id="408172"/>
    <lineage>
        <taxon>unclassified sequences</taxon>
        <taxon>metagenomes</taxon>
        <taxon>ecological metagenomes</taxon>
    </lineage>
</organism>
<accession>A0A382K551</accession>
<feature type="compositionally biased region" description="Polar residues" evidence="1">
    <location>
        <begin position="34"/>
        <end position="43"/>
    </location>
</feature>
<evidence type="ECO:0000256" key="1">
    <source>
        <dbReference type="SAM" id="MobiDB-lite"/>
    </source>
</evidence>
<sequence>MHNVEDNCHTNRIQVGSDPSAAGQLGLPAFAPSSCHTQPLSSD</sequence>
<dbReference type="AlphaFoldDB" id="A0A382K551"/>
<protein>
    <submittedName>
        <fullName evidence="2">Uncharacterized protein</fullName>
    </submittedName>
</protein>